<comment type="subcellular location">
    <subcellularLocation>
        <location evidence="1 8">Cell membrane</location>
        <topology evidence="1 8">Multi-pass membrane protein</topology>
    </subcellularLocation>
</comment>
<keyword evidence="4 8" id="KW-1003">Cell membrane</keyword>
<accession>A0A0W1RBY1</accession>
<evidence type="ECO:0000256" key="8">
    <source>
        <dbReference type="PIRNR" id="PIRNR005353"/>
    </source>
</evidence>
<dbReference type="PANTHER" id="PTHR43337:SF1">
    <property type="entry name" value="XANTHINE_URACIL PERMEASE C887.17-RELATED"/>
    <property type="match status" value="1"/>
</dbReference>
<dbReference type="PIRSF" id="PIRSF005353">
    <property type="entry name" value="PbuG"/>
    <property type="match status" value="1"/>
</dbReference>
<proteinExistence type="inferred from homology"/>
<dbReference type="Pfam" id="PF00860">
    <property type="entry name" value="Xan_ur_permease"/>
    <property type="match status" value="1"/>
</dbReference>
<dbReference type="RefSeq" id="WP_058580570.1">
    <property type="nucleotide sequence ID" value="NZ_LOPU01000016.1"/>
</dbReference>
<dbReference type="InterPro" id="IPR026033">
    <property type="entry name" value="Azg-like_bact_archaea"/>
</dbReference>
<evidence type="ECO:0000313" key="11">
    <source>
        <dbReference type="EMBL" id="KTG10772.1"/>
    </source>
</evidence>
<dbReference type="GO" id="GO:0005886">
    <property type="term" value="C:plasma membrane"/>
    <property type="evidence" value="ECO:0007669"/>
    <property type="project" value="UniProtKB-SubCell"/>
</dbReference>
<evidence type="ECO:0000256" key="3">
    <source>
        <dbReference type="ARBA" id="ARBA00022448"/>
    </source>
</evidence>
<dbReference type="InterPro" id="IPR045018">
    <property type="entry name" value="Azg-like"/>
</dbReference>
<feature type="compositionally biased region" description="Basic and acidic residues" evidence="9">
    <location>
        <begin position="1"/>
        <end position="15"/>
    </location>
</feature>
<keyword evidence="6 8" id="KW-1133">Transmembrane helix</keyword>
<keyword evidence="3 8" id="KW-0813">Transport</keyword>
<dbReference type="GO" id="GO:0005345">
    <property type="term" value="F:purine nucleobase transmembrane transporter activity"/>
    <property type="evidence" value="ECO:0007669"/>
    <property type="project" value="TreeGrafter"/>
</dbReference>
<feature type="transmembrane region" description="Helical" evidence="10">
    <location>
        <begin position="231"/>
        <end position="252"/>
    </location>
</feature>
<evidence type="ECO:0000313" key="12">
    <source>
        <dbReference type="Proteomes" id="UP000054387"/>
    </source>
</evidence>
<feature type="region of interest" description="Disordered" evidence="9">
    <location>
        <begin position="1"/>
        <end position="20"/>
    </location>
</feature>
<evidence type="ECO:0000256" key="6">
    <source>
        <dbReference type="ARBA" id="ARBA00022989"/>
    </source>
</evidence>
<dbReference type="OrthoDB" id="27788at2157"/>
<feature type="transmembrane region" description="Helical" evidence="10">
    <location>
        <begin position="113"/>
        <end position="131"/>
    </location>
</feature>
<feature type="transmembrane region" description="Helical" evidence="10">
    <location>
        <begin position="401"/>
        <end position="419"/>
    </location>
</feature>
<dbReference type="AlphaFoldDB" id="A0A0W1RBY1"/>
<evidence type="ECO:0000256" key="5">
    <source>
        <dbReference type="ARBA" id="ARBA00022692"/>
    </source>
</evidence>
<reference evidence="11 12" key="1">
    <citation type="submission" date="2015-12" db="EMBL/GenBank/DDBJ databases">
        <title>Haloprofundus marisrubri gen. nov., sp. nov., an extremely halophilic archaeon isolated from the Discovery deep brine-seawater interface in the Red Sea.</title>
        <authorList>
            <person name="Zhang G."/>
            <person name="Stingl U."/>
            <person name="Rashid M."/>
        </authorList>
    </citation>
    <scope>NUCLEOTIDE SEQUENCE [LARGE SCALE GENOMIC DNA]</scope>
    <source>
        <strain evidence="11 12">SB9</strain>
    </source>
</reference>
<feature type="transmembrane region" description="Helical" evidence="10">
    <location>
        <begin position="42"/>
        <end position="63"/>
    </location>
</feature>
<name>A0A0W1RBY1_9EURY</name>
<feature type="transmembrane region" description="Helical" evidence="10">
    <location>
        <begin position="198"/>
        <end position="224"/>
    </location>
</feature>
<protein>
    <submittedName>
        <fullName evidence="11">Uracil permease</fullName>
    </submittedName>
</protein>
<feature type="transmembrane region" description="Helical" evidence="10">
    <location>
        <begin position="376"/>
        <end position="395"/>
    </location>
</feature>
<feature type="transmembrane region" description="Helical" evidence="10">
    <location>
        <begin position="431"/>
        <end position="459"/>
    </location>
</feature>
<comment type="similarity">
    <text evidence="2 8">Belongs to the nucleobase:cation symporter-2 (NCS2) (TC 2.A.40) family. Azg-like subfamily.</text>
</comment>
<feature type="transmembrane region" description="Helical" evidence="10">
    <location>
        <begin position="471"/>
        <end position="488"/>
    </location>
</feature>
<evidence type="ECO:0000256" key="2">
    <source>
        <dbReference type="ARBA" id="ARBA00005697"/>
    </source>
</evidence>
<evidence type="ECO:0000256" key="4">
    <source>
        <dbReference type="ARBA" id="ARBA00022475"/>
    </source>
</evidence>
<dbReference type="PANTHER" id="PTHR43337">
    <property type="entry name" value="XANTHINE/URACIL PERMEASE C887.17-RELATED"/>
    <property type="match status" value="1"/>
</dbReference>
<sequence>MEKQDAADESQRRVDPSATGVERALESRFGVVARGSDARTEVLAGLTTFLTMSYIVVVNPAILAGIPGEKPGIVLPGYGVAEVQAMIAVATVLAAATGTLVMALYANRPFAQAPGMGLNAFFAFTVVGALGVPWQTALAAVVVEGLLFVAMSAVGAREYVLGVFPKPVKFAVGTGIGLFLAIIGLQEMRVVVADQSTLVTLGAVAADPVAMLSVAGLFLTVALYARGVRGAIVLGLLTTTVAGAVAAFTGVVDPGVLAVDAVRTGSVDLAALPPVTYDITPLAGAFVAGLSTVDPATFALVVFMLFFVDFFNTAGALTGVAQVSGDLDENGDVPDADEALMADAVGTTVGGMLGTSTVTTYIESAAGVEEGGRTGLTALVVGLLFLASLVLVPLAAAVPLYASHIAVVVVGILMFRNVVDIEWDDITHAVPAAFTILVMPFTYSIAYGIAAGIVSYPLVKLAAGEGDETRAGHWALAGAFVVYFYLRAGGIGV</sequence>
<feature type="transmembrane region" description="Helical" evidence="10">
    <location>
        <begin position="137"/>
        <end position="156"/>
    </location>
</feature>
<dbReference type="Proteomes" id="UP000054387">
    <property type="component" value="Unassembled WGS sequence"/>
</dbReference>
<dbReference type="EMBL" id="LOPU01000016">
    <property type="protein sequence ID" value="KTG10772.1"/>
    <property type="molecule type" value="Genomic_DNA"/>
</dbReference>
<organism evidence="11 12">
    <name type="scientific">Haloprofundus marisrubri</name>
    <dbReference type="NCBI Taxonomy" id="1514971"/>
    <lineage>
        <taxon>Archaea</taxon>
        <taxon>Methanobacteriati</taxon>
        <taxon>Methanobacteriota</taxon>
        <taxon>Stenosarchaea group</taxon>
        <taxon>Halobacteria</taxon>
        <taxon>Halobacteriales</taxon>
        <taxon>Haloferacaceae</taxon>
        <taxon>Haloprofundus</taxon>
    </lineage>
</organism>
<evidence type="ECO:0000256" key="1">
    <source>
        <dbReference type="ARBA" id="ARBA00004651"/>
    </source>
</evidence>
<dbReference type="InterPro" id="IPR006043">
    <property type="entry name" value="NCS2"/>
</dbReference>
<dbReference type="STRING" id="1514971.AUR64_06165"/>
<feature type="transmembrane region" description="Helical" evidence="10">
    <location>
        <begin position="83"/>
        <end position="106"/>
    </location>
</feature>
<keyword evidence="7 8" id="KW-0472">Membrane</keyword>
<evidence type="ECO:0000256" key="9">
    <source>
        <dbReference type="SAM" id="MobiDB-lite"/>
    </source>
</evidence>
<keyword evidence="5 8" id="KW-0812">Transmembrane</keyword>
<keyword evidence="12" id="KW-1185">Reference proteome</keyword>
<feature type="transmembrane region" description="Helical" evidence="10">
    <location>
        <begin position="168"/>
        <end position="186"/>
    </location>
</feature>
<evidence type="ECO:0000256" key="7">
    <source>
        <dbReference type="ARBA" id="ARBA00023136"/>
    </source>
</evidence>
<comment type="caution">
    <text evidence="11">The sequence shown here is derived from an EMBL/GenBank/DDBJ whole genome shotgun (WGS) entry which is preliminary data.</text>
</comment>
<evidence type="ECO:0000256" key="10">
    <source>
        <dbReference type="SAM" id="Phobius"/>
    </source>
</evidence>
<gene>
    <name evidence="11" type="ORF">AUR64_06165</name>
</gene>